<evidence type="ECO:0000313" key="3">
    <source>
        <dbReference type="Proteomes" id="UP000283895"/>
    </source>
</evidence>
<reference evidence="2 3" key="1">
    <citation type="submission" date="2015-09" db="EMBL/GenBank/DDBJ databases">
        <title>Host preference determinants of Valsa canker pathogens revealed by comparative genomics.</title>
        <authorList>
            <person name="Yin Z."/>
            <person name="Huang L."/>
        </authorList>
    </citation>
    <scope>NUCLEOTIDE SEQUENCE [LARGE SCALE GENOMIC DNA]</scope>
    <source>
        <strain evidence="2 3">03-1</strain>
    </source>
</reference>
<dbReference type="EMBL" id="LKEA01000005">
    <property type="protein sequence ID" value="ROW08773.1"/>
    <property type="molecule type" value="Genomic_DNA"/>
</dbReference>
<name>A0A423WZ66_9PEZI</name>
<comment type="caution">
    <text evidence="2">The sequence shown here is derived from an EMBL/GenBank/DDBJ whole genome shotgun (WGS) entry which is preliminary data.</text>
</comment>
<sequence length="326" mass="36250">MPWAQERPQKPAAQAPERRGPPPGKCYMAVHITGLDPTLTLPELLQSIAETAPVGMVLSARLLPDKNNNEPKGPRKKPRELYSLSSNPHIPPPPPPPPSSPQKADIVFGNENAPYELRQRARDGTFLVRGRTPFVAVNSQLVFNYPKVELRRSRVLRIRGPPGVEGFSEEAIRAVLAADATAMEAVGALGVQSEPVLMREEEEEVKEGGEEGRTGGMVRVMEWRFFGTVQAKAFKVVLREHFGRQLEIANAPDPCWDYSKMAQYLRRMKNKGKVRMPFSQPPWVAPVVDPLAPVYPSYFLEVLSEKTEEPTGTEEKESQPASTNRG</sequence>
<dbReference type="Proteomes" id="UP000283895">
    <property type="component" value="Unassembled WGS sequence"/>
</dbReference>
<dbReference type="OrthoDB" id="5237412at2759"/>
<organism evidence="2 3">
    <name type="scientific">Cytospora schulzeri</name>
    <dbReference type="NCBI Taxonomy" id="448051"/>
    <lineage>
        <taxon>Eukaryota</taxon>
        <taxon>Fungi</taxon>
        <taxon>Dikarya</taxon>
        <taxon>Ascomycota</taxon>
        <taxon>Pezizomycotina</taxon>
        <taxon>Sordariomycetes</taxon>
        <taxon>Sordariomycetidae</taxon>
        <taxon>Diaporthales</taxon>
        <taxon>Cytosporaceae</taxon>
        <taxon>Cytospora</taxon>
    </lineage>
</organism>
<evidence type="ECO:0000256" key="1">
    <source>
        <dbReference type="SAM" id="MobiDB-lite"/>
    </source>
</evidence>
<evidence type="ECO:0000313" key="2">
    <source>
        <dbReference type="EMBL" id="ROW08773.1"/>
    </source>
</evidence>
<feature type="compositionally biased region" description="Basic and acidic residues" evidence="1">
    <location>
        <begin position="63"/>
        <end position="73"/>
    </location>
</feature>
<dbReference type="AlphaFoldDB" id="A0A423WZ66"/>
<feature type="region of interest" description="Disordered" evidence="1">
    <location>
        <begin position="305"/>
        <end position="326"/>
    </location>
</feature>
<feature type="compositionally biased region" description="Basic and acidic residues" evidence="1">
    <location>
        <begin position="305"/>
        <end position="318"/>
    </location>
</feature>
<accession>A0A423WZ66</accession>
<gene>
    <name evidence="2" type="ORF">VMCG_02720</name>
</gene>
<feature type="region of interest" description="Disordered" evidence="1">
    <location>
        <begin position="1"/>
        <end position="28"/>
    </location>
</feature>
<feature type="region of interest" description="Disordered" evidence="1">
    <location>
        <begin position="63"/>
        <end position="104"/>
    </location>
</feature>
<keyword evidence="3" id="KW-1185">Reference proteome</keyword>
<protein>
    <submittedName>
        <fullName evidence="2">Uncharacterized protein</fullName>
    </submittedName>
</protein>
<proteinExistence type="predicted"/>
<feature type="compositionally biased region" description="Pro residues" evidence="1">
    <location>
        <begin position="89"/>
        <end position="100"/>
    </location>
</feature>